<dbReference type="EMBL" id="JWIR02000008">
    <property type="protein sequence ID" value="KKB42731.1"/>
    <property type="molecule type" value="Genomic_DNA"/>
</dbReference>
<evidence type="ECO:0000256" key="6">
    <source>
        <dbReference type="ARBA" id="ARBA00023136"/>
    </source>
</evidence>
<evidence type="ECO:0000256" key="5">
    <source>
        <dbReference type="ARBA" id="ARBA00022989"/>
    </source>
</evidence>
<dbReference type="Pfam" id="PF07690">
    <property type="entry name" value="MFS_1"/>
    <property type="match status" value="1"/>
</dbReference>
<dbReference type="PANTHER" id="PTHR43124:SF3">
    <property type="entry name" value="CHLORAMPHENICOL EFFLUX PUMP RV0191"/>
    <property type="match status" value="1"/>
</dbReference>
<dbReference type="InterPro" id="IPR011701">
    <property type="entry name" value="MFS"/>
</dbReference>
<keyword evidence="6 7" id="KW-0472">Membrane</keyword>
<feature type="transmembrane region" description="Helical" evidence="7">
    <location>
        <begin position="39"/>
        <end position="61"/>
    </location>
</feature>
<dbReference type="PROSITE" id="PS50850">
    <property type="entry name" value="MFS"/>
    <property type="match status" value="1"/>
</dbReference>
<dbReference type="InterPro" id="IPR036259">
    <property type="entry name" value="MFS_trans_sf"/>
</dbReference>
<reference evidence="9" key="1">
    <citation type="submission" date="2015-02" db="EMBL/GenBank/DDBJ databases">
        <title>Genome Assembly of Bacillaceae bacterium MTCC 8252.</title>
        <authorList>
            <person name="Verma A."/>
            <person name="Khatri I."/>
            <person name="Mual P."/>
            <person name="Subramanian S."/>
            <person name="Krishnamurthi S."/>
        </authorList>
    </citation>
    <scope>NUCLEOTIDE SEQUENCE [LARGE SCALE GENOMIC DNA]</scope>
    <source>
        <strain evidence="9">MTCC 8252</strain>
    </source>
</reference>
<keyword evidence="4 7" id="KW-0812">Transmembrane</keyword>
<evidence type="ECO:0000256" key="4">
    <source>
        <dbReference type="ARBA" id="ARBA00022692"/>
    </source>
</evidence>
<comment type="subcellular location">
    <subcellularLocation>
        <location evidence="1">Cell membrane</location>
        <topology evidence="1">Multi-pass membrane protein</topology>
    </subcellularLocation>
</comment>
<dbReference type="InterPro" id="IPR020846">
    <property type="entry name" value="MFS_dom"/>
</dbReference>
<dbReference type="GO" id="GO:0005886">
    <property type="term" value="C:plasma membrane"/>
    <property type="evidence" value="ECO:0007669"/>
    <property type="project" value="UniProtKB-SubCell"/>
</dbReference>
<evidence type="ECO:0000313" key="9">
    <source>
        <dbReference type="EMBL" id="KKB42731.1"/>
    </source>
</evidence>
<name>A0A0F5IB36_BACTR</name>
<evidence type="ECO:0000256" key="2">
    <source>
        <dbReference type="ARBA" id="ARBA00022448"/>
    </source>
</evidence>
<dbReference type="InterPro" id="IPR005829">
    <property type="entry name" value="Sugar_transporter_CS"/>
</dbReference>
<protein>
    <submittedName>
        <fullName evidence="9">Siderophore transport protein</fullName>
    </submittedName>
</protein>
<dbReference type="GO" id="GO:0022857">
    <property type="term" value="F:transmembrane transporter activity"/>
    <property type="evidence" value="ECO:0007669"/>
    <property type="project" value="InterPro"/>
</dbReference>
<comment type="caution">
    <text evidence="9">The sequence shown here is derived from an EMBL/GenBank/DDBJ whole genome shotgun (WGS) entry which is preliminary data.</text>
</comment>
<proteinExistence type="predicted"/>
<feature type="transmembrane region" description="Helical" evidence="7">
    <location>
        <begin position="255"/>
        <end position="272"/>
    </location>
</feature>
<evidence type="ECO:0000256" key="1">
    <source>
        <dbReference type="ARBA" id="ARBA00004651"/>
    </source>
</evidence>
<dbReference type="PROSITE" id="PS00216">
    <property type="entry name" value="SUGAR_TRANSPORT_1"/>
    <property type="match status" value="1"/>
</dbReference>
<evidence type="ECO:0000313" key="10">
    <source>
        <dbReference type="Proteomes" id="UP000031563"/>
    </source>
</evidence>
<dbReference type="STRING" id="1221996.QY95_03752"/>
<keyword evidence="10" id="KW-1185">Reference proteome</keyword>
<feature type="domain" description="Major facilitator superfamily (MFS) profile" evidence="8">
    <location>
        <begin position="7"/>
        <end position="303"/>
    </location>
</feature>
<feature type="transmembrane region" description="Helical" evidence="7">
    <location>
        <begin position="216"/>
        <end position="235"/>
    </location>
</feature>
<accession>A0A0F5I0S8</accession>
<evidence type="ECO:0000256" key="3">
    <source>
        <dbReference type="ARBA" id="ARBA00022475"/>
    </source>
</evidence>
<dbReference type="AlphaFoldDB" id="A0A0F5IB36"/>
<dbReference type="Gene3D" id="1.20.1250.20">
    <property type="entry name" value="MFS general substrate transporter like domains"/>
    <property type="match status" value="1"/>
</dbReference>
<evidence type="ECO:0000256" key="7">
    <source>
        <dbReference type="SAM" id="Phobius"/>
    </source>
</evidence>
<dbReference type="SUPFAM" id="SSF103473">
    <property type="entry name" value="MFS general substrate transporter"/>
    <property type="match status" value="1"/>
</dbReference>
<dbReference type="InterPro" id="IPR050189">
    <property type="entry name" value="MFS_Efflux_Transporters"/>
</dbReference>
<dbReference type="PANTHER" id="PTHR43124">
    <property type="entry name" value="PURINE EFFLUX PUMP PBUE"/>
    <property type="match status" value="1"/>
</dbReference>
<accession>A0A0F5IB36</accession>
<sequence length="303" mass="33240">MEQKKWDLFALASIPLAMTLGNSVLIPVLPVMEKELGITAFQSSLIITVYSLIAIVLIPIAGYLSDRIGRKKVMIPSLILAAAGGVIASWAAWSMDNPYMMILVGRFLQGAGAAGAFPVVLPTVGDMFSEEDEMSKGLGIIETANTFGKVLSPVLGAVLAAFIWYLPFISIPILSIIALFLIIKFVKTPKHQEEKKKIFHEFIQGVKHTFKHNGRWLLAVFVIGCLNMLVLFGFLFHLSTLLESEYGIYGVKKGLVLAIPLCFSVLPLTYAARRLEAIKESCVFLSLSATAWGQQLCSLFRTI</sequence>
<gene>
    <name evidence="9" type="ORF">QY95_03752</name>
</gene>
<evidence type="ECO:0000259" key="8">
    <source>
        <dbReference type="PROSITE" id="PS50850"/>
    </source>
</evidence>
<keyword evidence="5 7" id="KW-1133">Transmembrane helix</keyword>
<organism evidence="9 10">
    <name type="scientific">Bacillus thermotolerans</name>
    <name type="common">Quasibacillus thermotolerans</name>
    <dbReference type="NCBI Taxonomy" id="1221996"/>
    <lineage>
        <taxon>Bacteria</taxon>
        <taxon>Bacillati</taxon>
        <taxon>Bacillota</taxon>
        <taxon>Bacilli</taxon>
        <taxon>Bacillales</taxon>
        <taxon>Bacillaceae</taxon>
        <taxon>Bacillus</taxon>
    </lineage>
</organism>
<dbReference type="Proteomes" id="UP000031563">
    <property type="component" value="Unassembled WGS sequence"/>
</dbReference>
<feature type="transmembrane region" description="Helical" evidence="7">
    <location>
        <begin position="162"/>
        <end position="186"/>
    </location>
</feature>
<keyword evidence="3" id="KW-1003">Cell membrane</keyword>
<keyword evidence="2" id="KW-0813">Transport</keyword>
<feature type="transmembrane region" description="Helical" evidence="7">
    <location>
        <begin position="73"/>
        <end position="93"/>
    </location>
</feature>